<evidence type="ECO:0000313" key="3">
    <source>
        <dbReference type="Proteomes" id="UP000189835"/>
    </source>
</evidence>
<dbReference type="Pfam" id="PF20797">
    <property type="entry name" value="HepT-like_2"/>
    <property type="match status" value="1"/>
</dbReference>
<dbReference type="InterPro" id="IPR048769">
    <property type="entry name" value="HepT-like_dom"/>
</dbReference>
<dbReference type="Proteomes" id="UP000189835">
    <property type="component" value="Unassembled WGS sequence"/>
</dbReference>
<feature type="domain" description="HepT-like" evidence="1">
    <location>
        <begin position="47"/>
        <end position="154"/>
    </location>
</feature>
<evidence type="ECO:0000259" key="1">
    <source>
        <dbReference type="Pfam" id="PF20797"/>
    </source>
</evidence>
<gene>
    <name evidence="2" type="ORF">B1L04_17905</name>
</gene>
<dbReference type="RefSeq" id="WP_079208825.1">
    <property type="nucleotide sequence ID" value="NZ_MVGR01000004.1"/>
</dbReference>
<evidence type="ECO:0000313" key="2">
    <source>
        <dbReference type="EMBL" id="OPF17769.1"/>
    </source>
</evidence>
<protein>
    <recommendedName>
        <fullName evidence="1">HepT-like domain-containing protein</fullName>
    </recommendedName>
</protein>
<comment type="caution">
    <text evidence="2">The sequence shown here is derived from an EMBL/GenBank/DDBJ whole genome shotgun (WGS) entry which is preliminary data.</text>
</comment>
<proteinExistence type="predicted"/>
<organism evidence="2 3">
    <name type="scientific">Microcystis aeruginosa KW</name>
    <dbReference type="NCBI Taxonomy" id="1960155"/>
    <lineage>
        <taxon>Bacteria</taxon>
        <taxon>Bacillati</taxon>
        <taxon>Cyanobacteriota</taxon>
        <taxon>Cyanophyceae</taxon>
        <taxon>Oscillatoriophycideae</taxon>
        <taxon>Chroococcales</taxon>
        <taxon>Microcystaceae</taxon>
        <taxon>Microcystis</taxon>
    </lineage>
</organism>
<reference evidence="2 3" key="1">
    <citation type="submission" date="2017-02" db="EMBL/GenBank/DDBJ databases">
        <title>Genome sequence of Microcystis aeruginosa KW.</title>
        <authorList>
            <person name="Oh H.-M."/>
            <person name="Ahn C.-Y."/>
            <person name="Jeong H."/>
            <person name="Srivastava A."/>
            <person name="Lee H.-G."/>
            <person name="Kang S.-R."/>
        </authorList>
    </citation>
    <scope>NUCLEOTIDE SEQUENCE [LARGE SCALE GENOMIC DNA]</scope>
    <source>
        <strain evidence="2 3">KW</strain>
    </source>
</reference>
<dbReference type="AlphaFoldDB" id="A0A1V4BU76"/>
<name>A0A1V4BU76_MICAE</name>
<sequence length="160" mass="18670">MTNLSIQDRINQELNKILQALQQLEIFLRELSNQSDVMYQNALINSIALNFHGVYTGIERIFEAIAKKIAQRFPTGDKWHRDLLEQMSVDIPKVRKAVITEETRLILDELRRFRHLVRSAYSCQLDEEKVLIIAHQIVNSYQTIINDIQLFCNNLSKGET</sequence>
<dbReference type="EMBL" id="MVGR01000004">
    <property type="protein sequence ID" value="OPF17769.1"/>
    <property type="molecule type" value="Genomic_DNA"/>
</dbReference>
<accession>A0A1V4BU76</accession>